<keyword evidence="1" id="KW-0808">Transferase</keyword>
<dbReference type="GO" id="GO:0032259">
    <property type="term" value="P:methylation"/>
    <property type="evidence" value="ECO:0007669"/>
    <property type="project" value="UniProtKB-KW"/>
</dbReference>
<proteinExistence type="predicted"/>
<keyword evidence="2" id="KW-1185">Reference proteome</keyword>
<keyword evidence="1" id="KW-0489">Methyltransferase</keyword>
<dbReference type="Proteomes" id="UP000532311">
    <property type="component" value="Unassembled WGS sequence"/>
</dbReference>
<dbReference type="EMBL" id="JAAQPF010000158">
    <property type="protein sequence ID" value="KAF5713022.1"/>
    <property type="molecule type" value="Genomic_DNA"/>
</dbReference>
<name>A0A8H6DFE9_9HYPO</name>
<accession>A0A8H6DFE9</accession>
<evidence type="ECO:0000313" key="1">
    <source>
        <dbReference type="EMBL" id="KAF5713022.1"/>
    </source>
</evidence>
<evidence type="ECO:0000313" key="2">
    <source>
        <dbReference type="Proteomes" id="UP000532311"/>
    </source>
</evidence>
<gene>
    <name evidence="1" type="ORF">FGLOB1_4290</name>
</gene>
<organism evidence="1 2">
    <name type="scientific">Fusarium globosum</name>
    <dbReference type="NCBI Taxonomy" id="78864"/>
    <lineage>
        <taxon>Eukaryota</taxon>
        <taxon>Fungi</taxon>
        <taxon>Dikarya</taxon>
        <taxon>Ascomycota</taxon>
        <taxon>Pezizomycotina</taxon>
        <taxon>Sordariomycetes</taxon>
        <taxon>Hypocreomycetidae</taxon>
        <taxon>Hypocreales</taxon>
        <taxon>Nectriaceae</taxon>
        <taxon>Fusarium</taxon>
        <taxon>Fusarium fujikuroi species complex</taxon>
    </lineage>
</organism>
<dbReference type="AlphaFoldDB" id="A0A8H6DFE9"/>
<dbReference type="GO" id="GO:0008168">
    <property type="term" value="F:methyltransferase activity"/>
    <property type="evidence" value="ECO:0007669"/>
    <property type="project" value="UniProtKB-KW"/>
</dbReference>
<comment type="caution">
    <text evidence="1">The sequence shown here is derived from an EMBL/GenBank/DDBJ whole genome shotgun (WGS) entry which is preliminary data.</text>
</comment>
<reference evidence="1 2" key="1">
    <citation type="submission" date="2020-05" db="EMBL/GenBank/DDBJ databases">
        <title>Identification and distribution of gene clusters putatively required for synthesis of sphingolipid metabolism inhibitors in phylogenetically diverse species of the filamentous fungus Fusarium.</title>
        <authorList>
            <person name="Kim H.-S."/>
            <person name="Busman M."/>
            <person name="Brown D.W."/>
            <person name="Divon H."/>
            <person name="Uhlig S."/>
            <person name="Proctor R.H."/>
        </authorList>
    </citation>
    <scope>NUCLEOTIDE SEQUENCE [LARGE SCALE GENOMIC DNA]</scope>
    <source>
        <strain evidence="1 2">NRRL 26131</strain>
    </source>
</reference>
<protein>
    <submittedName>
        <fullName evidence="1">Histone-lysine n-methyltransferase PRDM9</fullName>
    </submittedName>
</protein>
<sequence>MTRANLRVKVEDQAAYRVALKQRTTYSAPNPALQQYQHTNGLNCSELAGQVPRQLQFAGHGEDVPGAGSVEAQNIERTFAMVEEQMFMLTAC</sequence>